<accession>A0A5B8VHA2</accession>
<organism evidence="3 4">
    <name type="scientific">Panacibacter ginsenosidivorans</name>
    <dbReference type="NCBI Taxonomy" id="1813871"/>
    <lineage>
        <taxon>Bacteria</taxon>
        <taxon>Pseudomonadati</taxon>
        <taxon>Bacteroidota</taxon>
        <taxon>Chitinophagia</taxon>
        <taxon>Chitinophagales</taxon>
        <taxon>Chitinophagaceae</taxon>
        <taxon>Panacibacter</taxon>
    </lineage>
</organism>
<reference evidence="3 4" key="1">
    <citation type="journal article" date="2016" name="Int. J. Syst. Evol. Microbiol.">
        <title>Panacibacter ginsenosidivorans gen. nov., sp. nov., with ginsenoside converting activity isolated from soil of a ginseng field.</title>
        <authorList>
            <person name="Siddiqi M.Z."/>
            <person name="Muhammad Shafi S."/>
            <person name="Choi K.D."/>
            <person name="Im W.T."/>
        </authorList>
    </citation>
    <scope>NUCLEOTIDE SEQUENCE [LARGE SCALE GENOMIC DNA]</scope>
    <source>
        <strain evidence="3 4">Gsoil1550</strain>
    </source>
</reference>
<evidence type="ECO:0000256" key="1">
    <source>
        <dbReference type="SAM" id="SignalP"/>
    </source>
</evidence>
<feature type="signal peptide" evidence="1">
    <location>
        <begin position="1"/>
        <end position="27"/>
    </location>
</feature>
<keyword evidence="1" id="KW-0732">Signal</keyword>
<dbReference type="PROSITE" id="PS51257">
    <property type="entry name" value="PROKAR_LIPOPROTEIN"/>
    <property type="match status" value="1"/>
</dbReference>
<protein>
    <submittedName>
        <fullName evidence="3">YdcF family protein</fullName>
    </submittedName>
</protein>
<sequence length="227" mass="26196">MQTKRNKIFTRARLMVLSLFIILSACAYSSKSTKRILQESQEAKYDIIVVPGVPFDTAEGKWSRTMKARVYWSKYLYDKGITKNVMYSGSSVYTPYYEGEIMAMYAEAIGIPKEHIYTETKAEHSTENIYYSYQKARKLGFKRIALASDPFQTKMLTQFTATKVSPDVAFLPIVFDTLKAMEPQMTDPPIDYQKAYNKDFVALTKRESFWERLQGTMGTKLDTLAYK</sequence>
<dbReference type="GO" id="GO:0005886">
    <property type="term" value="C:plasma membrane"/>
    <property type="evidence" value="ECO:0007669"/>
    <property type="project" value="TreeGrafter"/>
</dbReference>
<dbReference type="PANTHER" id="PTHR30336">
    <property type="entry name" value="INNER MEMBRANE PROTEIN, PROBABLE PERMEASE"/>
    <property type="match status" value="1"/>
</dbReference>
<gene>
    <name evidence="3" type="ORF">FRZ67_22690</name>
</gene>
<dbReference type="AlphaFoldDB" id="A0A5B8VHA2"/>
<dbReference type="PANTHER" id="PTHR30336:SF20">
    <property type="entry name" value="DUF218 DOMAIN-CONTAINING PROTEIN"/>
    <property type="match status" value="1"/>
</dbReference>
<dbReference type="KEGG" id="pgin:FRZ67_22690"/>
<dbReference type="EMBL" id="CP042435">
    <property type="protein sequence ID" value="QEC69966.1"/>
    <property type="molecule type" value="Genomic_DNA"/>
</dbReference>
<keyword evidence="4" id="KW-1185">Reference proteome</keyword>
<feature type="chain" id="PRO_5022678030" evidence="1">
    <location>
        <begin position="28"/>
        <end position="227"/>
    </location>
</feature>
<proteinExistence type="predicted"/>
<dbReference type="InterPro" id="IPR014729">
    <property type="entry name" value="Rossmann-like_a/b/a_fold"/>
</dbReference>
<feature type="domain" description="DUF218" evidence="2">
    <location>
        <begin position="46"/>
        <end position="154"/>
    </location>
</feature>
<dbReference type="InterPro" id="IPR051599">
    <property type="entry name" value="Cell_Envelope_Assoc"/>
</dbReference>
<evidence type="ECO:0000313" key="4">
    <source>
        <dbReference type="Proteomes" id="UP000321533"/>
    </source>
</evidence>
<dbReference type="RefSeq" id="WP_147192842.1">
    <property type="nucleotide sequence ID" value="NZ_CP042435.1"/>
</dbReference>
<name>A0A5B8VHA2_9BACT</name>
<evidence type="ECO:0000259" key="2">
    <source>
        <dbReference type="Pfam" id="PF02698"/>
    </source>
</evidence>
<dbReference type="InterPro" id="IPR003848">
    <property type="entry name" value="DUF218"/>
</dbReference>
<dbReference type="Gene3D" id="3.40.50.620">
    <property type="entry name" value="HUPs"/>
    <property type="match status" value="1"/>
</dbReference>
<evidence type="ECO:0000313" key="3">
    <source>
        <dbReference type="EMBL" id="QEC69966.1"/>
    </source>
</evidence>
<dbReference type="Proteomes" id="UP000321533">
    <property type="component" value="Chromosome"/>
</dbReference>
<dbReference type="Pfam" id="PF02698">
    <property type="entry name" value="DUF218"/>
    <property type="match status" value="1"/>
</dbReference>
<dbReference type="OrthoDB" id="663545at2"/>
<dbReference type="CDD" id="cd06259">
    <property type="entry name" value="YdcF-like"/>
    <property type="match status" value="1"/>
</dbReference>